<feature type="region of interest" description="Disordered" evidence="8">
    <location>
        <begin position="462"/>
        <end position="490"/>
    </location>
</feature>
<dbReference type="PROSITE" id="PS00028">
    <property type="entry name" value="ZINC_FINGER_C2H2_1"/>
    <property type="match status" value="1"/>
</dbReference>
<keyword evidence="11" id="KW-1185">Reference proteome</keyword>
<evidence type="ECO:0000256" key="7">
    <source>
        <dbReference type="PROSITE-ProRule" id="PRU00042"/>
    </source>
</evidence>
<dbReference type="SUPFAM" id="SSF57667">
    <property type="entry name" value="beta-beta-alpha zinc fingers"/>
    <property type="match status" value="2"/>
</dbReference>
<evidence type="ECO:0000313" key="11">
    <source>
        <dbReference type="Proteomes" id="UP000070133"/>
    </source>
</evidence>
<dbReference type="GO" id="GO:0005634">
    <property type="term" value="C:nucleus"/>
    <property type="evidence" value="ECO:0007669"/>
    <property type="project" value="UniProtKB-SubCell"/>
</dbReference>
<dbReference type="InterPro" id="IPR050888">
    <property type="entry name" value="ZnF_C2H2-type_TF"/>
</dbReference>
<feature type="region of interest" description="Disordered" evidence="8">
    <location>
        <begin position="1"/>
        <end position="41"/>
    </location>
</feature>
<feature type="compositionally biased region" description="Polar residues" evidence="8">
    <location>
        <begin position="17"/>
        <end position="37"/>
    </location>
</feature>
<name>A0A139GZC1_9PEZI</name>
<dbReference type="SMART" id="SM00355">
    <property type="entry name" value="ZnF_C2H2"/>
    <property type="match status" value="3"/>
</dbReference>
<accession>A0A139GZC1</accession>
<keyword evidence="3" id="KW-0677">Repeat</keyword>
<evidence type="ECO:0000256" key="4">
    <source>
        <dbReference type="ARBA" id="ARBA00022771"/>
    </source>
</evidence>
<dbReference type="Proteomes" id="UP000070133">
    <property type="component" value="Unassembled WGS sequence"/>
</dbReference>
<protein>
    <recommendedName>
        <fullName evidence="9">C2H2-type domain-containing protein</fullName>
    </recommendedName>
</protein>
<dbReference type="Gene3D" id="3.30.160.60">
    <property type="entry name" value="Classic Zinc Finger"/>
    <property type="match status" value="2"/>
</dbReference>
<dbReference type="OrthoDB" id="40579at2759"/>
<evidence type="ECO:0000256" key="6">
    <source>
        <dbReference type="ARBA" id="ARBA00023242"/>
    </source>
</evidence>
<gene>
    <name evidence="10" type="ORF">AC578_5258</name>
</gene>
<dbReference type="AlphaFoldDB" id="A0A139GZC1"/>
<evidence type="ECO:0000256" key="5">
    <source>
        <dbReference type="ARBA" id="ARBA00022833"/>
    </source>
</evidence>
<dbReference type="PANTHER" id="PTHR24406">
    <property type="entry name" value="TRANSCRIPTIONAL REPRESSOR CTCFL-RELATED"/>
    <property type="match status" value="1"/>
</dbReference>
<keyword evidence="4 7" id="KW-0863">Zinc-finger</keyword>
<dbReference type="EMBL" id="LFZN01000210">
    <property type="protein sequence ID" value="KXS95556.1"/>
    <property type="molecule type" value="Genomic_DNA"/>
</dbReference>
<feature type="domain" description="C2H2-type" evidence="9">
    <location>
        <begin position="151"/>
        <end position="179"/>
    </location>
</feature>
<sequence length="547" mass="61614">MLAPPGRHAKTMDESNWPLQTPQTPRLTLSPASSNESFDLPMPTTPRVVPAEAEAMLLPGFHFSTTDASVDPAEFHRVAAQLLSGESSKHDSAQYMAEEREQVRGTIQQRHLHCDLGRDPSGRYCCSCGKSYSTGLRLYEHTQQCAGTLNYPCMSCDKVFSTQEKLDGHVSTRHNSNREPCPECGKMYPASYLPKHLASGLGGCDGMVQVSNSPPIDPMYESPMRKSMSQHYWIYEGDHSWQTHNRESNDSGYESDGPEAADQTMDFVKNLLRQPGSRKDRISCDLCGEIFSTRGDALAQHMGSHSLDFTEKRHKCDECRIYFANEKDLERHLQSSNLNQHCGFTFHHNARCTGHHPPTYFKAAFVNDHNLMQKHLWAWELCQLRSHRVAIARLLAEKLNQMNPTRPMSLADCRRTYASMLPHFSMAASRDIVRELDDQDLSSLDAHFSQLLDKVYPESTSLATALRNPSPRPDSSIIAPRPDSKRLGKRKSLVDLAKRFNVEEKVRMGHKRHALSASGFALLRQQQAEKENRHASVPVMRSAAIAV</sequence>
<evidence type="ECO:0000256" key="2">
    <source>
        <dbReference type="ARBA" id="ARBA00022723"/>
    </source>
</evidence>
<evidence type="ECO:0000313" key="10">
    <source>
        <dbReference type="EMBL" id="KXS95556.1"/>
    </source>
</evidence>
<evidence type="ECO:0000256" key="8">
    <source>
        <dbReference type="SAM" id="MobiDB-lite"/>
    </source>
</evidence>
<dbReference type="InterPro" id="IPR036236">
    <property type="entry name" value="Znf_C2H2_sf"/>
</dbReference>
<dbReference type="STRING" id="321146.A0A139GZC1"/>
<keyword evidence="5" id="KW-0862">Zinc</keyword>
<dbReference type="GO" id="GO:0008270">
    <property type="term" value="F:zinc ion binding"/>
    <property type="evidence" value="ECO:0007669"/>
    <property type="project" value="UniProtKB-KW"/>
</dbReference>
<keyword evidence="2" id="KW-0479">Metal-binding</keyword>
<organism evidence="10 11">
    <name type="scientific">Pseudocercospora eumusae</name>
    <dbReference type="NCBI Taxonomy" id="321146"/>
    <lineage>
        <taxon>Eukaryota</taxon>
        <taxon>Fungi</taxon>
        <taxon>Dikarya</taxon>
        <taxon>Ascomycota</taxon>
        <taxon>Pezizomycotina</taxon>
        <taxon>Dothideomycetes</taxon>
        <taxon>Dothideomycetidae</taxon>
        <taxon>Mycosphaerellales</taxon>
        <taxon>Mycosphaerellaceae</taxon>
        <taxon>Pseudocercospora</taxon>
    </lineage>
</organism>
<evidence type="ECO:0000256" key="1">
    <source>
        <dbReference type="ARBA" id="ARBA00004123"/>
    </source>
</evidence>
<comment type="caution">
    <text evidence="10">The sequence shown here is derived from an EMBL/GenBank/DDBJ whole genome shotgun (WGS) entry which is preliminary data.</text>
</comment>
<reference evidence="10 11" key="1">
    <citation type="submission" date="2015-07" db="EMBL/GenBank/DDBJ databases">
        <title>Comparative genomics of the Sigatoka disease complex on banana suggests a link between parallel evolutionary changes in Pseudocercospora fijiensis and Pseudocercospora eumusae and increased virulence on the banana host.</title>
        <authorList>
            <person name="Chang T.-C."/>
            <person name="Salvucci A."/>
            <person name="Crous P.W."/>
            <person name="Stergiopoulos I."/>
        </authorList>
    </citation>
    <scope>NUCLEOTIDE SEQUENCE [LARGE SCALE GENOMIC DNA]</scope>
    <source>
        <strain evidence="10 11">CBS 114824</strain>
    </source>
</reference>
<dbReference type="InterPro" id="IPR013087">
    <property type="entry name" value="Znf_C2H2_type"/>
</dbReference>
<comment type="subcellular location">
    <subcellularLocation>
        <location evidence="1">Nucleus</location>
    </subcellularLocation>
</comment>
<evidence type="ECO:0000259" key="9">
    <source>
        <dbReference type="PROSITE" id="PS50157"/>
    </source>
</evidence>
<evidence type="ECO:0000256" key="3">
    <source>
        <dbReference type="ARBA" id="ARBA00022737"/>
    </source>
</evidence>
<keyword evidence="6" id="KW-0539">Nucleus</keyword>
<proteinExistence type="predicted"/>
<dbReference type="PROSITE" id="PS50157">
    <property type="entry name" value="ZINC_FINGER_C2H2_2"/>
    <property type="match status" value="1"/>
</dbReference>